<dbReference type="GO" id="GO:0005524">
    <property type="term" value="F:ATP binding"/>
    <property type="evidence" value="ECO:0007669"/>
    <property type="project" value="InterPro"/>
</dbReference>
<dbReference type="OrthoDB" id="2356897at2"/>
<evidence type="ECO:0000313" key="1">
    <source>
        <dbReference type="EMBL" id="SDE28877.1"/>
    </source>
</evidence>
<gene>
    <name evidence="1" type="ORF">SAMN05421872_11898</name>
</gene>
<dbReference type="Pfam" id="PF05362">
    <property type="entry name" value="Lon_C"/>
    <property type="match status" value="1"/>
</dbReference>
<protein>
    <submittedName>
        <fullName evidence="1">PDZ domain-containing protein</fullName>
    </submittedName>
</protein>
<dbReference type="AlphaFoldDB" id="A0A1G7BPJ8"/>
<sequence length="348" mass="36755">MTQRTVAALVAVPLLLALLVLALLVPLPYATYEPGLTVDVLGKSGDQEIISVEGHPVYRDDGNLRMTTVFVSVAGPQGDKRLPELIQTWLDDDDAVYPYDVVHPDGQTREQDEREGAVDMVTSQDTATAVALTEMGETVEPEIGVSYVEEGAPADGRLEVRDLLLKVDGVRITDSKQITDAVQGADGPVTFDVLRAGKEKKVKVTPTDVDGTRQIGISLGPLYRFPFDVSVNIDPAIGGPSAGLMFSLAIYDTLTPGSLTDGHDIAGTGTISADGSVGPIGGIEQKIAGARGDGAELFLVPPDNCDEAARLDDPGLRLVRADTMHDARLAIEAWAADPDADLPSCEAS</sequence>
<dbReference type="GO" id="GO:0004252">
    <property type="term" value="F:serine-type endopeptidase activity"/>
    <property type="evidence" value="ECO:0007669"/>
    <property type="project" value="InterPro"/>
</dbReference>
<dbReference type="GO" id="GO:0030163">
    <property type="term" value="P:protein catabolic process"/>
    <property type="evidence" value="ECO:0007669"/>
    <property type="project" value="InterPro"/>
</dbReference>
<dbReference type="InterPro" id="IPR036034">
    <property type="entry name" value="PDZ_sf"/>
</dbReference>
<dbReference type="PROSITE" id="PS50106">
    <property type="entry name" value="PDZ"/>
    <property type="match status" value="1"/>
</dbReference>
<organism evidence="1 2">
    <name type="scientific">Nocardioides lianchengensis</name>
    <dbReference type="NCBI Taxonomy" id="1045774"/>
    <lineage>
        <taxon>Bacteria</taxon>
        <taxon>Bacillati</taxon>
        <taxon>Actinomycetota</taxon>
        <taxon>Actinomycetes</taxon>
        <taxon>Propionibacteriales</taxon>
        <taxon>Nocardioidaceae</taxon>
        <taxon>Nocardioides</taxon>
    </lineage>
</organism>
<name>A0A1G7BPJ8_9ACTN</name>
<dbReference type="Proteomes" id="UP000199034">
    <property type="component" value="Unassembled WGS sequence"/>
</dbReference>
<accession>A0A1G7BPJ8</accession>
<dbReference type="InterPro" id="IPR027065">
    <property type="entry name" value="Lon_Prtase"/>
</dbReference>
<reference evidence="1 2" key="1">
    <citation type="submission" date="2016-10" db="EMBL/GenBank/DDBJ databases">
        <authorList>
            <person name="de Groot N.N."/>
        </authorList>
    </citation>
    <scope>NUCLEOTIDE SEQUENCE [LARGE SCALE GENOMIC DNA]</scope>
    <source>
        <strain evidence="1 2">CGMCC 4.6858</strain>
    </source>
</reference>
<dbReference type="EMBL" id="FMZM01000018">
    <property type="protein sequence ID" value="SDE28877.1"/>
    <property type="molecule type" value="Genomic_DNA"/>
</dbReference>
<dbReference type="InterPro" id="IPR001478">
    <property type="entry name" value="PDZ"/>
</dbReference>
<dbReference type="PANTHER" id="PTHR10046">
    <property type="entry name" value="ATP DEPENDENT LON PROTEASE FAMILY MEMBER"/>
    <property type="match status" value="1"/>
</dbReference>
<dbReference type="GO" id="GO:0006508">
    <property type="term" value="P:proteolysis"/>
    <property type="evidence" value="ECO:0007669"/>
    <property type="project" value="InterPro"/>
</dbReference>
<dbReference type="InterPro" id="IPR020568">
    <property type="entry name" value="Ribosomal_Su5_D2-typ_SF"/>
</dbReference>
<keyword evidence="2" id="KW-1185">Reference proteome</keyword>
<proteinExistence type="predicted"/>
<dbReference type="Gene3D" id="3.30.230.10">
    <property type="match status" value="1"/>
</dbReference>
<dbReference type="InterPro" id="IPR041489">
    <property type="entry name" value="PDZ_6"/>
</dbReference>
<dbReference type="InterPro" id="IPR008269">
    <property type="entry name" value="Lon_proteolytic"/>
</dbReference>
<dbReference type="SUPFAM" id="SSF50156">
    <property type="entry name" value="PDZ domain-like"/>
    <property type="match status" value="1"/>
</dbReference>
<evidence type="ECO:0000313" key="2">
    <source>
        <dbReference type="Proteomes" id="UP000199034"/>
    </source>
</evidence>
<dbReference type="RefSeq" id="WP_090860961.1">
    <property type="nucleotide sequence ID" value="NZ_FMZM01000018.1"/>
</dbReference>
<dbReference type="Pfam" id="PF17820">
    <property type="entry name" value="PDZ_6"/>
    <property type="match status" value="1"/>
</dbReference>
<dbReference type="STRING" id="1045774.SAMN05421872_11898"/>
<dbReference type="SUPFAM" id="SSF54211">
    <property type="entry name" value="Ribosomal protein S5 domain 2-like"/>
    <property type="match status" value="1"/>
</dbReference>
<dbReference type="GO" id="GO:0004176">
    <property type="term" value="F:ATP-dependent peptidase activity"/>
    <property type="evidence" value="ECO:0007669"/>
    <property type="project" value="InterPro"/>
</dbReference>
<dbReference type="Gene3D" id="2.30.42.10">
    <property type="match status" value="1"/>
</dbReference>
<dbReference type="InterPro" id="IPR014721">
    <property type="entry name" value="Ribsml_uS5_D2-typ_fold_subgr"/>
</dbReference>